<proteinExistence type="predicted"/>
<protein>
    <recommendedName>
        <fullName evidence="6">Symplekin</fullName>
    </recommendedName>
</protein>
<accession>A0A443N6D1</accession>
<dbReference type="SUPFAM" id="SSF48371">
    <property type="entry name" value="ARM repeat"/>
    <property type="match status" value="1"/>
</dbReference>
<dbReference type="OrthoDB" id="331600at2759"/>
<dbReference type="InterPro" id="IPR016024">
    <property type="entry name" value="ARM-type_fold"/>
</dbReference>
<feature type="domain" description="Symplekin/Pta1 N-terminal" evidence="2">
    <location>
        <begin position="99"/>
        <end position="305"/>
    </location>
</feature>
<dbReference type="Gene3D" id="1.25.10.10">
    <property type="entry name" value="Leucine-rich Repeat Variant"/>
    <property type="match status" value="1"/>
</dbReference>
<reference evidence="4 5" key="1">
    <citation type="journal article" date="2019" name="Nat. Plants">
        <title>Stout camphor tree genome fills gaps in understanding of flowering plant genome evolution.</title>
        <authorList>
            <person name="Chaw S.M."/>
            <person name="Liu Y.C."/>
            <person name="Wu Y.W."/>
            <person name="Wang H.Y."/>
            <person name="Lin C.I."/>
            <person name="Wu C.S."/>
            <person name="Ke H.M."/>
            <person name="Chang L.Y."/>
            <person name="Hsu C.Y."/>
            <person name="Yang H.T."/>
            <person name="Sudianto E."/>
            <person name="Hsu M.H."/>
            <person name="Wu K.P."/>
            <person name="Wang L.N."/>
            <person name="Leebens-Mack J.H."/>
            <person name="Tsai I.J."/>
        </authorList>
    </citation>
    <scope>NUCLEOTIDE SEQUENCE [LARGE SCALE GENOMIC DNA]</scope>
    <source>
        <strain evidence="5">cv. Chaw 1501</strain>
        <tissue evidence="4">Young leaves</tissue>
    </source>
</reference>
<dbReference type="InterPro" id="IPR032460">
    <property type="entry name" value="Symplekin/Pta1_N"/>
</dbReference>
<feature type="region of interest" description="Disordered" evidence="1">
    <location>
        <begin position="617"/>
        <end position="718"/>
    </location>
</feature>
<evidence type="ECO:0000313" key="4">
    <source>
        <dbReference type="EMBL" id="RWR74060.1"/>
    </source>
</evidence>
<evidence type="ECO:0000259" key="2">
    <source>
        <dbReference type="Pfam" id="PF11935"/>
    </source>
</evidence>
<dbReference type="Pfam" id="PF11935">
    <property type="entry name" value="SYMPK_PTA1_N"/>
    <property type="match status" value="1"/>
</dbReference>
<dbReference type="InterPro" id="IPR011989">
    <property type="entry name" value="ARM-like"/>
</dbReference>
<gene>
    <name evidence="4" type="ORF">CKAN_00237400</name>
</gene>
<dbReference type="EMBL" id="QPKB01000001">
    <property type="protein sequence ID" value="RWR74060.1"/>
    <property type="molecule type" value="Genomic_DNA"/>
</dbReference>
<evidence type="ECO:0000259" key="3">
    <source>
        <dbReference type="Pfam" id="PF12295"/>
    </source>
</evidence>
<name>A0A443N6D1_9MAGN</name>
<evidence type="ECO:0000256" key="1">
    <source>
        <dbReference type="SAM" id="MobiDB-lite"/>
    </source>
</evidence>
<sequence length="1383" mass="150916">MAAGDSRAQALSLLTAAKNHSDLAVKISSLKQAKEILLSVEPSLAAELLPYVADLQFSPETLVRKSLIELMEELGLKLMDQSFILMPVLLALLKDEASMVVKQAIVSGTNFFCCVLEEMTLQFRQSGKVERWLEDLWPWMVKFKDAVCGIALEFLEIHVSLFTSDANDSELETPFKEGKVRNFNISSIGRGHPILDPAMLTMEANKSLGLLLNLLQSANSLRGSLIVVVINCLAAIARKRPLHYSSILPILLDFDPDFETLKGGHAASIQYAIRTAFLGFLRCTHPAMIESRDRLIRALRAMNAGDAADQVIRQVEKMIKNHERASRDFRFGKIVPNPSHASNGANHVDNLAKDSGRSHHQTDCRRLEYGALTKPFSFICELWPSCSVICMCSVPEILHGGACLGDGLDLEDTPSGDPIKKRSMLLDNDGLTNADDVASKRVRYNPAVNLSQPAHLASETVQDDAVNGMSCQVPLLDTDLTPAEQMITMIGALLAEGERGAESLEILISQIHPDLMADIVITSMKHLPKNPPSLYGRLGNIPATSNSFSNTPTQVATPAATTSLVPPSTLTPQLSSPLPSGSGISISASDVSTTPNLPAEFKKDPRRVYYAYPLMDPRRLDPRRTSGPVGSQFASMKTEDDGDLQSGFDGISSSSRPPSSSVVTEVENTLVSLTPRNDKELMGSSVAPLTDTPSPTENPEVPDETMETEPPQEVHVASDSANSLISVVDQDHVASTSSDISMNEASDTSYMLESDQYSSAVSSTSASEEVSHDLPMLPLYVELSAEQQKSLSKSAVARIIEAYGQTQATCCSNAQLALLSRLAAQIDADDGIVVMLEKHMRFEYHHQKGHELAMHVLFYLHTVMISESEEDTCSITTLYEKFLLAVAKSLRDSLPASDKSLSRLLGEVPLLPDSVLNLLDDLCHSIGFDNHGKDAHDGDRVTQGLGAVWSLISGRPPYRPACLNIALKCAVDPQDEVRKQAIRLVANKLYLLSYVSEDIEQFATNMLLSVVDQRVPHVEQTHANSNEQRTEGNVGSQETSVSGSQNSEPGASESDSTRAAQQTSQSIPTVSLSQAQRQMSLFFALCTKKPGLLQLVFDIYGRAPKAVKQVVHRHVPILVRNLGTSYSELLRIISDPPQGSENLLMLVLQILTEETTPSADLIATVKHLYETKLKDAAILIPMLSSLSKDEVLPIFPRLVDLPLEKFQVALARILQITDACSACFEQRTVFTQHVLAKALNQLVEQMPLPLLFMRTVIQAIDAFPALVDFVMEILSKLVNKQIWKMPKLWVGFLKCASQTQPHSFRVLLKLPPAQLESVLNKYASLRSPLAAHASQPSIRTSLPRSALVVLGLANEPQAPRSYLSSAALHASDTSSSVHGATLT</sequence>
<feature type="domain" description="Symplekin C-terminal" evidence="3">
    <location>
        <begin position="1216"/>
        <end position="1321"/>
    </location>
</feature>
<dbReference type="STRING" id="337451.A0A443N6D1"/>
<evidence type="ECO:0000313" key="5">
    <source>
        <dbReference type="Proteomes" id="UP000283530"/>
    </source>
</evidence>
<organism evidence="4 5">
    <name type="scientific">Cinnamomum micranthum f. kanehirae</name>
    <dbReference type="NCBI Taxonomy" id="337451"/>
    <lineage>
        <taxon>Eukaryota</taxon>
        <taxon>Viridiplantae</taxon>
        <taxon>Streptophyta</taxon>
        <taxon>Embryophyta</taxon>
        <taxon>Tracheophyta</taxon>
        <taxon>Spermatophyta</taxon>
        <taxon>Magnoliopsida</taxon>
        <taxon>Magnoliidae</taxon>
        <taxon>Laurales</taxon>
        <taxon>Lauraceae</taxon>
        <taxon>Cinnamomum</taxon>
    </lineage>
</organism>
<comment type="caution">
    <text evidence="4">The sequence shown here is derived from an EMBL/GenBank/DDBJ whole genome shotgun (WGS) entry which is preliminary data.</text>
</comment>
<evidence type="ECO:0008006" key="6">
    <source>
        <dbReference type="Google" id="ProtNLM"/>
    </source>
</evidence>
<keyword evidence="5" id="KW-1185">Reference proteome</keyword>
<feature type="region of interest" description="Disordered" evidence="1">
    <location>
        <begin position="1021"/>
        <end position="1069"/>
    </location>
</feature>
<dbReference type="Pfam" id="PF12295">
    <property type="entry name" value="Symplekin_C"/>
    <property type="match status" value="1"/>
</dbReference>
<dbReference type="InterPro" id="IPR022075">
    <property type="entry name" value="Symplekin_C"/>
</dbReference>
<feature type="compositionally biased region" description="Low complexity" evidence="1">
    <location>
        <begin position="652"/>
        <end position="673"/>
    </location>
</feature>
<dbReference type="Proteomes" id="UP000283530">
    <property type="component" value="Unassembled WGS sequence"/>
</dbReference>
<dbReference type="PANTHER" id="PTHR47184">
    <property type="entry name" value="PHOSPHATIDYLINOSITOL 3-AND 4-KINASE FAMILY PROTEIN-RELATED"/>
    <property type="match status" value="1"/>
</dbReference>
<dbReference type="PANTHER" id="PTHR47184:SF3">
    <property type="entry name" value="PHOSPHATIDYLINOSITOL 3-AND 4-KINASE FAMILY PROTEIN-RELATED"/>
    <property type="match status" value="1"/>
</dbReference>